<reference evidence="1" key="1">
    <citation type="journal article" date="2023" name="G3 (Bethesda)">
        <title>Whole genome assembly and annotation of the endangered Caribbean coral Acropora cervicornis.</title>
        <authorList>
            <person name="Selwyn J.D."/>
            <person name="Vollmer S.V."/>
        </authorList>
    </citation>
    <scope>NUCLEOTIDE SEQUENCE</scope>
    <source>
        <strain evidence="1">K2</strain>
    </source>
</reference>
<proteinExistence type="predicted"/>
<evidence type="ECO:0000313" key="2">
    <source>
        <dbReference type="Proteomes" id="UP001249851"/>
    </source>
</evidence>
<dbReference type="Proteomes" id="UP001249851">
    <property type="component" value="Unassembled WGS sequence"/>
</dbReference>
<gene>
    <name evidence="1" type="ORF">P5673_015191</name>
</gene>
<accession>A0AAD9QJ18</accession>
<evidence type="ECO:0000313" key="1">
    <source>
        <dbReference type="EMBL" id="KAK2561805.1"/>
    </source>
</evidence>
<reference evidence="1" key="2">
    <citation type="journal article" date="2023" name="Science">
        <title>Genomic signatures of disease resistance in endangered staghorn corals.</title>
        <authorList>
            <person name="Vollmer S.V."/>
            <person name="Selwyn J.D."/>
            <person name="Despard B.A."/>
            <person name="Roesel C.L."/>
        </authorList>
    </citation>
    <scope>NUCLEOTIDE SEQUENCE</scope>
    <source>
        <strain evidence="1">K2</strain>
    </source>
</reference>
<keyword evidence="2" id="KW-1185">Reference proteome</keyword>
<dbReference type="EMBL" id="JARQWQ010000031">
    <property type="protein sequence ID" value="KAK2561805.1"/>
    <property type="molecule type" value="Genomic_DNA"/>
</dbReference>
<name>A0AAD9QJ18_ACRCE</name>
<sequence>MLQVDLGKNSWELYRNKRKTTRLSHDADVARFIEIRPSKTLAERLFGFHNEEEMAKTGRSIAWVKTLPEVVAALNNEETRLNGEKPNQSSLKYKRPVGFGEKRLPSNPGEWEGGQKRATDSNWSLKVNRIELRSVTKINTPLVYYLLVGLKRGFLHDYWKRLAVIKKLQEQAKKLCFGKPSGNLFARTKIHVPRPKFDVSSPNAVHLADLRFYHTANVDAKLSNTL</sequence>
<protein>
    <submittedName>
        <fullName evidence="1">Uncharacterized protein</fullName>
    </submittedName>
</protein>
<dbReference type="AlphaFoldDB" id="A0AAD9QJ18"/>
<organism evidence="1 2">
    <name type="scientific">Acropora cervicornis</name>
    <name type="common">Staghorn coral</name>
    <dbReference type="NCBI Taxonomy" id="6130"/>
    <lineage>
        <taxon>Eukaryota</taxon>
        <taxon>Metazoa</taxon>
        <taxon>Cnidaria</taxon>
        <taxon>Anthozoa</taxon>
        <taxon>Hexacorallia</taxon>
        <taxon>Scleractinia</taxon>
        <taxon>Astrocoeniina</taxon>
        <taxon>Acroporidae</taxon>
        <taxon>Acropora</taxon>
    </lineage>
</organism>
<comment type="caution">
    <text evidence="1">The sequence shown here is derived from an EMBL/GenBank/DDBJ whole genome shotgun (WGS) entry which is preliminary data.</text>
</comment>